<evidence type="ECO:0000256" key="3">
    <source>
        <dbReference type="ARBA" id="ARBA00022692"/>
    </source>
</evidence>
<dbReference type="FunFam" id="1.20.1250.20:FF:000423">
    <property type="entry name" value="Putative inorganic phosphate cotransporter-like Protein"/>
    <property type="match status" value="1"/>
</dbReference>
<dbReference type="Pfam" id="PF07690">
    <property type="entry name" value="MFS_1"/>
    <property type="match status" value="1"/>
</dbReference>
<dbReference type="SUPFAM" id="SSF103473">
    <property type="entry name" value="MFS general substrate transporter"/>
    <property type="match status" value="1"/>
</dbReference>
<evidence type="ECO:0000256" key="7">
    <source>
        <dbReference type="SAM" id="Phobius"/>
    </source>
</evidence>
<feature type="domain" description="Major facilitator superfamily (MFS) profile" evidence="8">
    <location>
        <begin position="118"/>
        <end position="547"/>
    </location>
</feature>
<comment type="caution">
    <text evidence="9">The sequence shown here is derived from an EMBL/GenBank/DDBJ whole genome shotgun (WGS) entry which is preliminary data.</text>
</comment>
<protein>
    <recommendedName>
        <fullName evidence="8">Major facilitator superfamily (MFS) profile domain-containing protein</fullName>
    </recommendedName>
</protein>
<dbReference type="GO" id="GO:0015293">
    <property type="term" value="F:symporter activity"/>
    <property type="evidence" value="ECO:0007669"/>
    <property type="project" value="UniProtKB-KW"/>
</dbReference>
<feature type="transmembrane region" description="Helical" evidence="7">
    <location>
        <begin position="348"/>
        <end position="372"/>
    </location>
</feature>
<dbReference type="InterPro" id="IPR020846">
    <property type="entry name" value="MFS_dom"/>
</dbReference>
<evidence type="ECO:0000313" key="9">
    <source>
        <dbReference type="EMBL" id="CAL1293172.1"/>
    </source>
</evidence>
<sequence>MCCTEYFHVIHVRKLKVVQKTIKHPLYNYRSLEIRMKEMSNSCSEACDSNSKKCDHKNVNKLHEYLFSENLTKSDSSAATKEQKNVCQSLFQCRYIVTLLEFFVFFEIDAYRLATSMSVVAMVNNTAISSNDSLNLIIESCPINDSITSELPLLDNDGEFNWSPEIQGYVLGAGFMGYVISQIPGGLLAEAYGAKITIVGGLILSSVAHVLCPFAAKYSSYLMIAMQLLRGLGQGLLPPAHSVLSANWFPSTERGFLNGLIMGGSVIGSLLSCFVSGILCSSTLLGGWPSVYYIYGGLGLVLCLCVQAFLYESPRVHPKIEKIELNYIVENQETDLSQKRPPTPWRKILTSVPVYAMTYAVFSHFWAITHQISVQPVYLGTILHYPIEENGVLTSIPFVFQALLIFFGGWISKWLITQNYTGIDKARKCCNLLYSLGYSIGVLGIYFAGCDKLWSNIFSIIAMSFIGLSIPGCMVAPIDMSPTFAGSLFGLSNTIASSASFLLPIITGLMLNEEQTLAQWNNIFFMCTGVIMSAGVVFYAFGSAEVQAWNFQENSQKTRF</sequence>
<feature type="transmembrane region" description="Helical" evidence="7">
    <location>
        <begin position="196"/>
        <end position="216"/>
    </location>
</feature>
<dbReference type="InterPro" id="IPR036259">
    <property type="entry name" value="MFS_trans_sf"/>
</dbReference>
<organism evidence="9 10">
    <name type="scientific">Larinioides sclopetarius</name>
    <dbReference type="NCBI Taxonomy" id="280406"/>
    <lineage>
        <taxon>Eukaryota</taxon>
        <taxon>Metazoa</taxon>
        <taxon>Ecdysozoa</taxon>
        <taxon>Arthropoda</taxon>
        <taxon>Chelicerata</taxon>
        <taxon>Arachnida</taxon>
        <taxon>Araneae</taxon>
        <taxon>Araneomorphae</taxon>
        <taxon>Entelegynae</taxon>
        <taxon>Araneoidea</taxon>
        <taxon>Araneidae</taxon>
        <taxon>Larinioides</taxon>
    </lineage>
</organism>
<dbReference type="Proteomes" id="UP001497382">
    <property type="component" value="Unassembled WGS sequence"/>
</dbReference>
<dbReference type="InterPro" id="IPR050382">
    <property type="entry name" value="MFS_Na/Anion_cotransporter"/>
</dbReference>
<accession>A0AAV2BAT7</accession>
<keyword evidence="5 7" id="KW-1133">Transmembrane helix</keyword>
<evidence type="ECO:0000256" key="4">
    <source>
        <dbReference type="ARBA" id="ARBA00022847"/>
    </source>
</evidence>
<proteinExistence type="predicted"/>
<evidence type="ECO:0000256" key="5">
    <source>
        <dbReference type="ARBA" id="ARBA00022989"/>
    </source>
</evidence>
<dbReference type="InterPro" id="IPR011701">
    <property type="entry name" value="MFS"/>
</dbReference>
<dbReference type="Gene3D" id="1.20.1250.20">
    <property type="entry name" value="MFS general substrate transporter like domains"/>
    <property type="match status" value="2"/>
</dbReference>
<evidence type="ECO:0000256" key="1">
    <source>
        <dbReference type="ARBA" id="ARBA00004141"/>
    </source>
</evidence>
<keyword evidence="3 7" id="KW-0812">Transmembrane</keyword>
<evidence type="ECO:0000259" key="8">
    <source>
        <dbReference type="PROSITE" id="PS50850"/>
    </source>
</evidence>
<feature type="transmembrane region" description="Helical" evidence="7">
    <location>
        <begin position="488"/>
        <end position="511"/>
    </location>
</feature>
<feature type="transmembrane region" description="Helical" evidence="7">
    <location>
        <begin position="291"/>
        <end position="311"/>
    </location>
</feature>
<evidence type="ECO:0000313" key="10">
    <source>
        <dbReference type="Proteomes" id="UP001497382"/>
    </source>
</evidence>
<keyword evidence="2" id="KW-0813">Transport</keyword>
<dbReference type="PROSITE" id="PS50850">
    <property type="entry name" value="MFS"/>
    <property type="match status" value="1"/>
</dbReference>
<dbReference type="AlphaFoldDB" id="A0AAV2BAT7"/>
<reference evidence="9 10" key="1">
    <citation type="submission" date="2024-04" db="EMBL/GenBank/DDBJ databases">
        <authorList>
            <person name="Rising A."/>
            <person name="Reimegard J."/>
            <person name="Sonavane S."/>
            <person name="Akerstrom W."/>
            <person name="Nylinder S."/>
            <person name="Hedman E."/>
            <person name="Kallberg Y."/>
        </authorList>
    </citation>
    <scope>NUCLEOTIDE SEQUENCE [LARGE SCALE GENOMIC DNA]</scope>
</reference>
<dbReference type="PANTHER" id="PTHR11662">
    <property type="entry name" value="SOLUTE CARRIER FAMILY 17"/>
    <property type="match status" value="1"/>
</dbReference>
<gene>
    <name evidence="9" type="ORF">LARSCL_LOCUS18056</name>
</gene>
<dbReference type="GO" id="GO:0016020">
    <property type="term" value="C:membrane"/>
    <property type="evidence" value="ECO:0007669"/>
    <property type="project" value="UniProtKB-SubCell"/>
</dbReference>
<dbReference type="EMBL" id="CAXIEN010000320">
    <property type="protein sequence ID" value="CAL1293172.1"/>
    <property type="molecule type" value="Genomic_DNA"/>
</dbReference>
<keyword evidence="4" id="KW-0769">Symport</keyword>
<feature type="transmembrane region" description="Helical" evidence="7">
    <location>
        <begin position="392"/>
        <end position="411"/>
    </location>
</feature>
<comment type="subcellular location">
    <subcellularLocation>
        <location evidence="1">Membrane</location>
        <topology evidence="1">Multi-pass membrane protein</topology>
    </subcellularLocation>
</comment>
<dbReference type="FunFam" id="1.20.1250.20:FF:000003">
    <property type="entry name" value="Solute carrier family 17 member 3"/>
    <property type="match status" value="1"/>
</dbReference>
<dbReference type="PANTHER" id="PTHR11662:SF399">
    <property type="entry name" value="FI19708P1-RELATED"/>
    <property type="match status" value="1"/>
</dbReference>
<feature type="transmembrane region" description="Helical" evidence="7">
    <location>
        <begin position="455"/>
        <end position="476"/>
    </location>
</feature>
<keyword evidence="6 7" id="KW-0472">Membrane</keyword>
<feature type="transmembrane region" description="Helical" evidence="7">
    <location>
        <begin position="432"/>
        <end position="449"/>
    </location>
</feature>
<name>A0AAV2BAT7_9ARAC</name>
<feature type="transmembrane region" description="Helical" evidence="7">
    <location>
        <begin position="256"/>
        <end position="279"/>
    </location>
</feature>
<dbReference type="GO" id="GO:0006820">
    <property type="term" value="P:monoatomic anion transport"/>
    <property type="evidence" value="ECO:0007669"/>
    <property type="project" value="TreeGrafter"/>
</dbReference>
<feature type="transmembrane region" description="Helical" evidence="7">
    <location>
        <begin position="523"/>
        <end position="542"/>
    </location>
</feature>
<evidence type="ECO:0000256" key="6">
    <source>
        <dbReference type="ARBA" id="ARBA00023136"/>
    </source>
</evidence>
<evidence type="ECO:0000256" key="2">
    <source>
        <dbReference type="ARBA" id="ARBA00022448"/>
    </source>
</evidence>
<keyword evidence="10" id="KW-1185">Reference proteome</keyword>